<feature type="transmembrane region" description="Helical" evidence="5">
    <location>
        <begin position="182"/>
        <end position="205"/>
    </location>
</feature>
<dbReference type="Gene3D" id="1.50.10.150">
    <property type="entry name" value="Voltage-dependent anion channel"/>
    <property type="match status" value="1"/>
</dbReference>
<evidence type="ECO:0000256" key="2">
    <source>
        <dbReference type="ARBA" id="ARBA00022692"/>
    </source>
</evidence>
<proteinExistence type="predicted"/>
<evidence type="ECO:0000313" key="8">
    <source>
        <dbReference type="EMBL" id="CDS94437.1"/>
    </source>
</evidence>
<feature type="transmembrane region" description="Helical" evidence="5">
    <location>
        <begin position="123"/>
        <end position="142"/>
    </location>
</feature>
<gene>
    <name evidence="8" type="ORF">BN1095_20016</name>
    <name evidence="6" type="ORF">BN1096_700182</name>
    <name evidence="7" type="ORF">BN1097_710181</name>
</gene>
<dbReference type="RefSeq" id="WP_021390289.1">
    <property type="nucleotide sequence ID" value="NZ_BBYB01000112.1"/>
</dbReference>
<reference evidence="7" key="1">
    <citation type="submission" date="2014-07" db="EMBL/GenBank/DDBJ databases">
        <authorList>
            <person name="Monot Marc"/>
        </authorList>
    </citation>
    <scope>NUCLEOTIDE SEQUENCE</scope>
    <source>
        <strain evidence="8">7032989</strain>
        <strain evidence="7">7032994</strain>
    </source>
</reference>
<dbReference type="InterPro" id="IPR052951">
    <property type="entry name" value="Tellurite_res_ion_channel"/>
</dbReference>
<organism evidence="7">
    <name type="scientific">Clostridioides difficile</name>
    <name type="common">Peptoclostridium difficile</name>
    <dbReference type="NCBI Taxonomy" id="1496"/>
    <lineage>
        <taxon>Bacteria</taxon>
        <taxon>Bacillati</taxon>
        <taxon>Bacillota</taxon>
        <taxon>Clostridia</taxon>
        <taxon>Peptostreptococcales</taxon>
        <taxon>Peptostreptococcaceae</taxon>
        <taxon>Clostridioides</taxon>
    </lineage>
</organism>
<dbReference type="PANTHER" id="PTHR37955:SF1">
    <property type="entry name" value="DEP DOMAIN-CONTAINING PROTEIN"/>
    <property type="match status" value="1"/>
</dbReference>
<keyword evidence="3 5" id="KW-1133">Transmembrane helix</keyword>
<feature type="transmembrane region" description="Helical" evidence="5">
    <location>
        <begin position="35"/>
        <end position="54"/>
    </location>
</feature>
<keyword evidence="4 5" id="KW-0472">Membrane</keyword>
<sequence length="310" mass="34752">MNLLKKYPIPIASLILSIFTLGNLLQSYSESLRNVIGFIGFILYAIYIVKIVLLRKGVKEQLENPLISSTFPTITMATMIFATYIKPLSLELSIMIWSIGIVGHLVLIVLFSKKFLVKFSIKTVFPSWYIVYVGIVVASVTAPAFNQLLIGKIAFWIGFVSYIVLIPVILKRVWIIKEMPEPSLPSIAILAAPGSLLLSGYINSFSDKNNVVLYLLFILSIVFYIIVLGYLPKLLRLPFYPSFAAFTFPMAISAMGMKLMNGYLTKSGHFISWISYASKLEEIIATVIILYVLVLFIIYLSKSETTSKAK</sequence>
<accession>A0A069AFE8</accession>
<dbReference type="GO" id="GO:0005886">
    <property type="term" value="C:plasma membrane"/>
    <property type="evidence" value="ECO:0007669"/>
    <property type="project" value="TreeGrafter"/>
</dbReference>
<evidence type="ECO:0000256" key="3">
    <source>
        <dbReference type="ARBA" id="ARBA00022989"/>
    </source>
</evidence>
<dbReference type="AlphaFoldDB" id="A0A069AFE8"/>
<evidence type="ECO:0000313" key="7">
    <source>
        <dbReference type="EMBL" id="CDS89438.1"/>
    </source>
</evidence>
<dbReference type="EMBL" id="LK932849">
    <property type="protein sequence ID" value="CDS94437.1"/>
    <property type="molecule type" value="Genomic_DNA"/>
</dbReference>
<feature type="transmembrane region" description="Helical" evidence="5">
    <location>
        <begin position="211"/>
        <end position="231"/>
    </location>
</feature>
<feature type="transmembrane region" description="Helical" evidence="5">
    <location>
        <begin position="283"/>
        <end position="301"/>
    </location>
</feature>
<dbReference type="GO" id="GO:0046583">
    <property type="term" value="F:monoatomic cation efflux transmembrane transporter activity"/>
    <property type="evidence" value="ECO:0007669"/>
    <property type="project" value="TreeGrafter"/>
</dbReference>
<dbReference type="EMBL" id="LK932411">
    <property type="protein sequence ID" value="CDS89438.1"/>
    <property type="molecule type" value="Genomic_DNA"/>
</dbReference>
<evidence type="ECO:0000313" key="6">
    <source>
        <dbReference type="EMBL" id="CDS88819.1"/>
    </source>
</evidence>
<evidence type="ECO:0000256" key="5">
    <source>
        <dbReference type="SAM" id="Phobius"/>
    </source>
</evidence>
<feature type="transmembrane region" description="Helical" evidence="5">
    <location>
        <begin position="7"/>
        <end position="29"/>
    </location>
</feature>
<dbReference type="CDD" id="cd09325">
    <property type="entry name" value="TDT_C4-dicarb_trans"/>
    <property type="match status" value="1"/>
</dbReference>
<dbReference type="PANTHER" id="PTHR37955">
    <property type="entry name" value="TELLURITE RESISTANCE PROTEIN TEHA"/>
    <property type="match status" value="1"/>
</dbReference>
<dbReference type="InterPro" id="IPR004695">
    <property type="entry name" value="SLAC1/Mae1/Ssu1/TehA"/>
</dbReference>
<evidence type="ECO:0000256" key="1">
    <source>
        <dbReference type="ARBA" id="ARBA00004141"/>
    </source>
</evidence>
<feature type="transmembrane region" description="Helical" evidence="5">
    <location>
        <begin position="92"/>
        <end position="111"/>
    </location>
</feature>
<protein>
    <submittedName>
        <fullName evidence="7">Putative transporter</fullName>
    </submittedName>
</protein>
<comment type="subcellular location">
    <subcellularLocation>
        <location evidence="1">Membrane</location>
        <topology evidence="1">Multi-pass membrane protein</topology>
    </subcellularLocation>
</comment>
<dbReference type="InterPro" id="IPR038665">
    <property type="entry name" value="Voltage-dep_anion_channel_sf"/>
</dbReference>
<name>A0A069AFE8_CLODI</name>
<dbReference type="Pfam" id="PF03595">
    <property type="entry name" value="SLAC1"/>
    <property type="match status" value="1"/>
</dbReference>
<feature type="transmembrane region" description="Helical" evidence="5">
    <location>
        <begin position="148"/>
        <end position="170"/>
    </location>
</feature>
<keyword evidence="2 5" id="KW-0812">Transmembrane</keyword>
<feature type="transmembrane region" description="Helical" evidence="5">
    <location>
        <begin position="243"/>
        <end position="263"/>
    </location>
</feature>
<dbReference type="EMBL" id="LK932525">
    <property type="protein sequence ID" value="CDS88819.1"/>
    <property type="molecule type" value="Genomic_DNA"/>
</dbReference>
<feature type="transmembrane region" description="Helical" evidence="5">
    <location>
        <begin position="66"/>
        <end position="86"/>
    </location>
</feature>
<evidence type="ECO:0000256" key="4">
    <source>
        <dbReference type="ARBA" id="ARBA00023136"/>
    </source>
</evidence>